<evidence type="ECO:0000256" key="4">
    <source>
        <dbReference type="PROSITE-ProRule" id="PRU00221"/>
    </source>
</evidence>
<dbReference type="InterPro" id="IPR037588">
    <property type="entry name" value="MLST8"/>
</dbReference>
<dbReference type="SUPFAM" id="SSF101908">
    <property type="entry name" value="Putative isomerase YbhE"/>
    <property type="match status" value="1"/>
</dbReference>
<dbReference type="PANTHER" id="PTHR19842">
    <property type="entry name" value="G BETA-LIKE PROTEIN GBL"/>
    <property type="match status" value="1"/>
</dbReference>
<reference evidence="6" key="1">
    <citation type="journal article" date="2006" name="PLoS Biol.">
        <title>Macronuclear genome sequence of the ciliate Tetrahymena thermophila, a model eukaryote.</title>
        <authorList>
            <person name="Eisen J.A."/>
            <person name="Coyne R.S."/>
            <person name="Wu M."/>
            <person name="Wu D."/>
            <person name="Thiagarajan M."/>
            <person name="Wortman J.R."/>
            <person name="Badger J.H."/>
            <person name="Ren Q."/>
            <person name="Amedeo P."/>
            <person name="Jones K.M."/>
            <person name="Tallon L.J."/>
            <person name="Delcher A.L."/>
            <person name="Salzberg S.L."/>
            <person name="Silva J.C."/>
            <person name="Haas B.J."/>
            <person name="Majoros W.H."/>
            <person name="Farzad M."/>
            <person name="Carlton J.M."/>
            <person name="Smith R.K. Jr."/>
            <person name="Garg J."/>
            <person name="Pearlman R.E."/>
            <person name="Karrer K.M."/>
            <person name="Sun L."/>
            <person name="Manning G."/>
            <person name="Elde N.C."/>
            <person name="Turkewitz A.P."/>
            <person name="Asai D.J."/>
            <person name="Wilkes D.E."/>
            <person name="Wang Y."/>
            <person name="Cai H."/>
            <person name="Collins K."/>
            <person name="Stewart B.A."/>
            <person name="Lee S.R."/>
            <person name="Wilamowska K."/>
            <person name="Weinberg Z."/>
            <person name="Ruzzo W.L."/>
            <person name="Wloga D."/>
            <person name="Gaertig J."/>
            <person name="Frankel J."/>
            <person name="Tsao C.-C."/>
            <person name="Gorovsky M.A."/>
            <person name="Keeling P.J."/>
            <person name="Waller R.F."/>
            <person name="Patron N.J."/>
            <person name="Cherry J.M."/>
            <person name="Stover N.A."/>
            <person name="Krieger C.J."/>
            <person name="del Toro C."/>
            <person name="Ryder H.F."/>
            <person name="Williamson S.C."/>
            <person name="Barbeau R.A."/>
            <person name="Hamilton E.P."/>
            <person name="Orias E."/>
        </authorList>
    </citation>
    <scope>NUCLEOTIDE SEQUENCE [LARGE SCALE GENOMIC DNA]</scope>
    <source>
        <strain evidence="6">SB210</strain>
    </source>
</reference>
<dbReference type="GO" id="GO:0031929">
    <property type="term" value="P:TOR signaling"/>
    <property type="evidence" value="ECO:0007669"/>
    <property type="project" value="InterPro"/>
</dbReference>
<dbReference type="SMART" id="SM00320">
    <property type="entry name" value="WD40"/>
    <property type="match status" value="5"/>
</dbReference>
<sequence length="313" mass="35412">MSNVILATASYDRTIKFWSYSDQKIIHQFEYCSQKQTSFVNKIEVSHDKQYLGTAGSATINLYDLNDKYKLKHVYDGYKSNVTSVGFKQNNGWIYASSEDGSIKVHDLAMQGVQKTFNSKEPVNQVVLHPNEVELISADQAGNVKIWDLRKEQTYVKKIALSPEIGIRSVSICANAQFYSAVDSSGQLFIQKLSKIDDPQSLQKIEKAHDDYILKCQISPLATSLATCSADKTIKIWGINTSSQKFELKQTLYGHTKWVWDISYGCDGEFLFSCSSDKFAKLWKLDDETQQVSCINFKHDGIVNCLAFNDINI</sequence>
<feature type="repeat" description="WD" evidence="4">
    <location>
        <begin position="1"/>
        <end position="28"/>
    </location>
</feature>
<organism evidence="5 6">
    <name type="scientific">Tetrahymena thermophila (strain SB210)</name>
    <dbReference type="NCBI Taxonomy" id="312017"/>
    <lineage>
        <taxon>Eukaryota</taxon>
        <taxon>Sar</taxon>
        <taxon>Alveolata</taxon>
        <taxon>Ciliophora</taxon>
        <taxon>Intramacronucleata</taxon>
        <taxon>Oligohymenophorea</taxon>
        <taxon>Hymenostomatida</taxon>
        <taxon>Tetrahymenina</taxon>
        <taxon>Tetrahymenidae</taxon>
        <taxon>Tetrahymena</taxon>
    </lineage>
</organism>
<dbReference type="InterPro" id="IPR020472">
    <property type="entry name" value="WD40_PAC1"/>
</dbReference>
<dbReference type="Pfam" id="PF00400">
    <property type="entry name" value="WD40"/>
    <property type="match status" value="5"/>
</dbReference>
<dbReference type="Gene3D" id="2.130.10.10">
    <property type="entry name" value="YVTN repeat-like/Quinoprotein amine dehydrogenase"/>
    <property type="match status" value="1"/>
</dbReference>
<dbReference type="PANTHER" id="PTHR19842:SF0">
    <property type="entry name" value="TARGET OF RAPAMYCIN COMPLEX SUBUNIT LST8"/>
    <property type="match status" value="1"/>
</dbReference>
<evidence type="ECO:0000313" key="5">
    <source>
        <dbReference type="EMBL" id="EWS73007.1"/>
    </source>
</evidence>
<accession>W7X6G8</accession>
<dbReference type="Proteomes" id="UP000009168">
    <property type="component" value="Unassembled WGS sequence"/>
</dbReference>
<dbReference type="CDD" id="cd00200">
    <property type="entry name" value="WD40"/>
    <property type="match status" value="1"/>
</dbReference>
<evidence type="ECO:0000256" key="2">
    <source>
        <dbReference type="ARBA" id="ARBA00022574"/>
    </source>
</evidence>
<protein>
    <submittedName>
        <fullName evidence="5">Required for amino acid permease transport from the to the cell surface protein</fullName>
    </submittedName>
</protein>
<gene>
    <name evidence="5" type="ORF">TTHERM_000147483</name>
</gene>
<dbReference type="AlphaFoldDB" id="W7X6G8"/>
<dbReference type="InParanoid" id="W7X6G8"/>
<dbReference type="PROSITE" id="PS50082">
    <property type="entry name" value="WD_REPEATS_2"/>
    <property type="match status" value="5"/>
</dbReference>
<dbReference type="InterPro" id="IPR015943">
    <property type="entry name" value="WD40/YVTN_repeat-like_dom_sf"/>
</dbReference>
<dbReference type="GO" id="GO:0032956">
    <property type="term" value="P:regulation of actin cytoskeleton organization"/>
    <property type="evidence" value="ECO:0007669"/>
    <property type="project" value="TreeGrafter"/>
</dbReference>
<dbReference type="GeneID" id="24437524"/>
<dbReference type="OrthoDB" id="400at2759"/>
<keyword evidence="6" id="KW-1185">Reference proteome</keyword>
<feature type="repeat" description="WD" evidence="4">
    <location>
        <begin position="252"/>
        <end position="293"/>
    </location>
</feature>
<dbReference type="KEGG" id="tet:TTHERM_000147483"/>
<evidence type="ECO:0000313" key="6">
    <source>
        <dbReference type="Proteomes" id="UP000009168"/>
    </source>
</evidence>
<feature type="repeat" description="WD" evidence="4">
    <location>
        <begin position="75"/>
        <end position="108"/>
    </location>
</feature>
<feature type="repeat" description="WD" evidence="4">
    <location>
        <begin position="206"/>
        <end position="247"/>
    </location>
</feature>
<evidence type="ECO:0000256" key="1">
    <source>
        <dbReference type="ARBA" id="ARBA00009890"/>
    </source>
</evidence>
<proteinExistence type="inferred from homology"/>
<dbReference type="RefSeq" id="XP_012654404.1">
    <property type="nucleotide sequence ID" value="XM_012798950.1"/>
</dbReference>
<name>W7X6G8_TETTS</name>
<dbReference type="STRING" id="312017.W7X6G8"/>
<keyword evidence="2 4" id="KW-0853">WD repeat</keyword>
<comment type="similarity">
    <text evidence="1">Belongs to the WD repeat LST8 family.</text>
</comment>
<keyword evidence="3" id="KW-0677">Repeat</keyword>
<dbReference type="GO" id="GO:0031932">
    <property type="term" value="C:TORC2 complex"/>
    <property type="evidence" value="ECO:0007669"/>
    <property type="project" value="InterPro"/>
</dbReference>
<dbReference type="PRINTS" id="PR00320">
    <property type="entry name" value="GPROTEINBRPT"/>
</dbReference>
<dbReference type="EMBL" id="GG662603">
    <property type="protein sequence ID" value="EWS73007.1"/>
    <property type="molecule type" value="Genomic_DNA"/>
</dbReference>
<feature type="repeat" description="WD" evidence="4">
    <location>
        <begin position="116"/>
        <end position="157"/>
    </location>
</feature>
<dbReference type="PROSITE" id="PS50294">
    <property type="entry name" value="WD_REPEATS_REGION"/>
    <property type="match status" value="2"/>
</dbReference>
<dbReference type="GO" id="GO:0031931">
    <property type="term" value="C:TORC1 complex"/>
    <property type="evidence" value="ECO:0007669"/>
    <property type="project" value="InterPro"/>
</dbReference>
<evidence type="ECO:0000256" key="3">
    <source>
        <dbReference type="ARBA" id="ARBA00022737"/>
    </source>
</evidence>
<dbReference type="InterPro" id="IPR001680">
    <property type="entry name" value="WD40_rpt"/>
</dbReference>